<dbReference type="GO" id="GO:0043386">
    <property type="term" value="P:mycotoxin biosynthetic process"/>
    <property type="evidence" value="ECO:0007669"/>
    <property type="project" value="InterPro"/>
</dbReference>
<proteinExistence type="inferred from homology"/>
<sequence>PQEKIPSIKRSAAPALSVVTYEEPRNLDAAIAQTNKYRGIPSPEIDAAWTKIGLGTPAIRLFDDDVKKLNKSDEPMRPLHRIPEEFGGGFLGMLEVFHLLHCLDSLRKASYKEYYMQEWVDVGEGAKRIHDDHCIDMLREYIMCTADVTPITFYDTLAFPSRKLPMPDFSTRHTCRDFVAILEWNEDNERSILWDGIGLDLGEKTAID</sequence>
<evidence type="ECO:0000256" key="2">
    <source>
        <dbReference type="ARBA" id="ARBA00035112"/>
    </source>
</evidence>
<dbReference type="AlphaFoldDB" id="A0A559MEJ6"/>
<dbReference type="Proteomes" id="UP000315522">
    <property type="component" value="Unassembled WGS sequence"/>
</dbReference>
<name>A0A559MEJ6_9HELO</name>
<protein>
    <submittedName>
        <fullName evidence="3">Cyclochlorotine biosynthesis protein</fullName>
    </submittedName>
</protein>
<reference evidence="3 4" key="1">
    <citation type="submission" date="2018-05" db="EMBL/GenBank/DDBJ databases">
        <title>Genome sequencing and assembly of the regulated plant pathogen Lachnellula willkommii and related sister species for the development of diagnostic species identification markers.</title>
        <authorList>
            <person name="Giroux E."/>
            <person name="Bilodeau G."/>
        </authorList>
    </citation>
    <scope>NUCLEOTIDE SEQUENCE [LARGE SCALE GENOMIC DNA]</scope>
    <source>
        <strain evidence="3 4">CBS 172.35</strain>
    </source>
</reference>
<dbReference type="Pfam" id="PF11807">
    <property type="entry name" value="UstYa"/>
    <property type="match status" value="1"/>
</dbReference>
<feature type="non-terminal residue" evidence="3">
    <location>
        <position position="1"/>
    </location>
</feature>
<dbReference type="PANTHER" id="PTHR33365">
    <property type="entry name" value="YALI0B05434P"/>
    <property type="match status" value="1"/>
</dbReference>
<dbReference type="PANTHER" id="PTHR33365:SF4">
    <property type="entry name" value="CYCLOCHLOROTINE BIOSYNTHESIS PROTEIN O"/>
    <property type="match status" value="1"/>
</dbReference>
<dbReference type="EMBL" id="QGML01000559">
    <property type="protein sequence ID" value="TVY91392.1"/>
    <property type="molecule type" value="Genomic_DNA"/>
</dbReference>
<comment type="caution">
    <text evidence="3">The sequence shown here is derived from an EMBL/GenBank/DDBJ whole genome shotgun (WGS) entry which is preliminary data.</text>
</comment>
<organism evidence="3 4">
    <name type="scientific">Lachnellula willkommii</name>
    <dbReference type="NCBI Taxonomy" id="215461"/>
    <lineage>
        <taxon>Eukaryota</taxon>
        <taxon>Fungi</taxon>
        <taxon>Dikarya</taxon>
        <taxon>Ascomycota</taxon>
        <taxon>Pezizomycotina</taxon>
        <taxon>Leotiomycetes</taxon>
        <taxon>Helotiales</taxon>
        <taxon>Lachnaceae</taxon>
        <taxon>Lachnellula</taxon>
    </lineage>
</organism>
<dbReference type="InterPro" id="IPR021765">
    <property type="entry name" value="UstYa-like"/>
</dbReference>
<evidence type="ECO:0000313" key="3">
    <source>
        <dbReference type="EMBL" id="TVY91392.1"/>
    </source>
</evidence>
<keyword evidence="4" id="KW-1185">Reference proteome</keyword>
<comment type="pathway">
    <text evidence="1">Mycotoxin biosynthesis.</text>
</comment>
<evidence type="ECO:0000313" key="4">
    <source>
        <dbReference type="Proteomes" id="UP000315522"/>
    </source>
</evidence>
<accession>A0A559MEJ6</accession>
<comment type="similarity">
    <text evidence="2">Belongs to the ustYa family.</text>
</comment>
<evidence type="ECO:0000256" key="1">
    <source>
        <dbReference type="ARBA" id="ARBA00004685"/>
    </source>
</evidence>
<gene>
    <name evidence="3" type="primary">cctO_0</name>
    <name evidence="3" type="ORF">LAWI1_G005186</name>
</gene>